<dbReference type="AlphaFoldDB" id="W2IUU6"/>
<dbReference type="Gene3D" id="2.40.50.140">
    <property type="entry name" value="Nucleic acid-binding proteins"/>
    <property type="match status" value="1"/>
</dbReference>
<organism evidence="1">
    <name type="scientific">Phytophthora nicotianae</name>
    <name type="common">Potato buckeye rot agent</name>
    <name type="synonym">Phytophthora parasitica</name>
    <dbReference type="NCBI Taxonomy" id="4792"/>
    <lineage>
        <taxon>Eukaryota</taxon>
        <taxon>Sar</taxon>
        <taxon>Stramenopiles</taxon>
        <taxon>Oomycota</taxon>
        <taxon>Peronosporomycetes</taxon>
        <taxon>Peronosporales</taxon>
        <taxon>Peronosporaceae</taxon>
        <taxon>Phytophthora</taxon>
    </lineage>
</organism>
<evidence type="ECO:0000313" key="1">
    <source>
        <dbReference type="EMBL" id="ETL37138.1"/>
    </source>
</evidence>
<dbReference type="InterPro" id="IPR012340">
    <property type="entry name" value="NA-bd_OB-fold"/>
</dbReference>
<name>W2IUU6_PHYNI</name>
<proteinExistence type="predicted"/>
<dbReference type="SUPFAM" id="SSF50249">
    <property type="entry name" value="Nucleic acid-binding proteins"/>
    <property type="match status" value="1"/>
</dbReference>
<dbReference type="EMBL" id="KI673631">
    <property type="protein sequence ID" value="ETL37138.1"/>
    <property type="molecule type" value="Genomic_DNA"/>
</dbReference>
<protein>
    <recommendedName>
        <fullName evidence="2">Replication protein A OB domain-containing protein</fullName>
    </recommendedName>
</protein>
<dbReference type="Proteomes" id="UP000053864">
    <property type="component" value="Unassembled WGS sequence"/>
</dbReference>
<reference evidence="1" key="1">
    <citation type="submission" date="2013-11" db="EMBL/GenBank/DDBJ databases">
        <title>The Genome Sequence of Phytophthora parasitica CJ05E6.</title>
        <authorList>
            <consortium name="The Broad Institute Genomics Platform"/>
            <person name="Russ C."/>
            <person name="Tyler B."/>
            <person name="Panabieres F."/>
            <person name="Shan W."/>
            <person name="Tripathy S."/>
            <person name="Grunwald N."/>
            <person name="Machado M."/>
            <person name="Johnson C.S."/>
            <person name="Arredondo F."/>
            <person name="Hong C."/>
            <person name="Coffey M."/>
            <person name="Young S.K."/>
            <person name="Zeng Q."/>
            <person name="Gargeya S."/>
            <person name="Fitzgerald M."/>
            <person name="Abouelleil A."/>
            <person name="Alvarado L."/>
            <person name="Chapman S.B."/>
            <person name="Gainer-Dewar J."/>
            <person name="Goldberg J."/>
            <person name="Griggs A."/>
            <person name="Gujja S."/>
            <person name="Hansen M."/>
            <person name="Howarth C."/>
            <person name="Imamovic A."/>
            <person name="Ireland A."/>
            <person name="Larimer J."/>
            <person name="McCowan C."/>
            <person name="Murphy C."/>
            <person name="Pearson M."/>
            <person name="Poon T.W."/>
            <person name="Priest M."/>
            <person name="Roberts A."/>
            <person name="Saif S."/>
            <person name="Shea T."/>
            <person name="Sykes S."/>
            <person name="Wortman J."/>
            <person name="Nusbaum C."/>
            <person name="Birren B."/>
        </authorList>
    </citation>
    <scope>NUCLEOTIDE SEQUENCE [LARGE SCALE GENOMIC DNA]</scope>
    <source>
        <strain evidence="1">CJ05E6</strain>
    </source>
</reference>
<gene>
    <name evidence="1" type="ORF">L916_11053</name>
</gene>
<sequence>MSIKPIRVRKADAVEDHAKRQIAPTARHVGKTPNSALSLLNDIHAIPREGVSVGVAKSRGGGGGGSSVEAKTRDVTVRDEFKSESDGNYSTEGAVCGNLKGVVKPNDVGGAGGTKTRCKGASVASKTPDLLVQDVSKPMGDDNSSIEGTVREAVVGDNGVGGVVADIPYEPDCANSSSETGNGVCNHHEQDGVQLLPIKDLKAGMPSPWAFVGRVYARNPIRNWKTFHDAGSLLEMYVADSAKDSIRVTLFNDAVDRYKNVVTPGST</sequence>
<accession>W2IUU6</accession>
<evidence type="ECO:0008006" key="2">
    <source>
        <dbReference type="Google" id="ProtNLM"/>
    </source>
</evidence>